<dbReference type="KEGG" id="chih:GWR21_27445"/>
<dbReference type="Pfam" id="PF16264">
    <property type="entry name" value="SatD"/>
    <property type="match status" value="1"/>
</dbReference>
<evidence type="ECO:0008006" key="3">
    <source>
        <dbReference type="Google" id="ProtNLM"/>
    </source>
</evidence>
<name>A0A6B9ZLB8_9BACT</name>
<dbReference type="RefSeq" id="WP_162334911.1">
    <property type="nucleotide sequence ID" value="NZ_CP048113.1"/>
</dbReference>
<proteinExistence type="predicted"/>
<evidence type="ECO:0000313" key="2">
    <source>
        <dbReference type="Proteomes" id="UP000476411"/>
    </source>
</evidence>
<accession>A0A6B9ZLB8</accession>
<dbReference type="AlphaFoldDB" id="A0A6B9ZLB8"/>
<evidence type="ECO:0000313" key="1">
    <source>
        <dbReference type="EMBL" id="QHS63188.1"/>
    </source>
</evidence>
<keyword evidence="2" id="KW-1185">Reference proteome</keyword>
<dbReference type="Proteomes" id="UP000476411">
    <property type="component" value="Chromosome"/>
</dbReference>
<dbReference type="EMBL" id="CP048113">
    <property type="protein sequence ID" value="QHS63188.1"/>
    <property type="molecule type" value="Genomic_DNA"/>
</dbReference>
<reference evidence="1 2" key="1">
    <citation type="submission" date="2020-01" db="EMBL/GenBank/DDBJ databases">
        <title>Complete genome sequence of Chitinophaga sp. H33E-04 isolated from quinoa roots.</title>
        <authorList>
            <person name="Weon H.-Y."/>
            <person name="Lee S.A."/>
        </authorList>
    </citation>
    <scope>NUCLEOTIDE SEQUENCE [LARGE SCALE GENOMIC DNA]</scope>
    <source>
        <strain evidence="1 2">H33E-04</strain>
    </source>
</reference>
<organism evidence="1 2">
    <name type="scientific">Chitinophaga agri</name>
    <dbReference type="NCBI Taxonomy" id="2703787"/>
    <lineage>
        <taxon>Bacteria</taxon>
        <taxon>Pseudomonadati</taxon>
        <taxon>Bacteroidota</taxon>
        <taxon>Chitinophagia</taxon>
        <taxon>Chitinophagales</taxon>
        <taxon>Chitinophagaceae</taxon>
        <taxon>Chitinophaga</taxon>
    </lineage>
</organism>
<sequence>MKKKRYFILMADIIGSRATKQDKLMRDFKKIVHTINHVYQRKILSPLTITLGDEFQGIAIDLNATLELIIALEEQIIEQHVQMKLRYVLVEGEIDTPINNNIAYEMLGAGLTEARQMLTNDKSSNSRFHFSIQNEQQSAALNNIFNIYQSIVDDWKLEKDFELITQFLKLKDYKLVAEKLEKDRSLIWRREKTIKINEYISLKKVIQYIGNHQHV</sequence>
<gene>
    <name evidence="1" type="ORF">GWR21_27445</name>
</gene>
<protein>
    <recommendedName>
        <fullName evidence="3">SatD family (SatD)</fullName>
    </recommendedName>
</protein>
<dbReference type="InterPro" id="IPR032580">
    <property type="entry name" value="SatD"/>
</dbReference>